<dbReference type="EMBL" id="AP012051">
    <property type="protein sequence ID" value="BAL81524.1"/>
    <property type="molecule type" value="Genomic_DNA"/>
</dbReference>
<proteinExistence type="predicted"/>
<keyword evidence="3" id="KW-1185">Reference proteome</keyword>
<feature type="transmembrane region" description="Helical" evidence="1">
    <location>
        <begin position="75"/>
        <end position="94"/>
    </location>
</feature>
<organism evidence="2 3">
    <name type="scientific">Caldisericum exile (strain DSM 21853 / NBRC 104410 / AZM16c01)</name>
    <dbReference type="NCBI Taxonomy" id="511051"/>
    <lineage>
        <taxon>Bacteria</taxon>
        <taxon>Pseudomonadati</taxon>
        <taxon>Caldisericota/Cryosericota group</taxon>
        <taxon>Caldisericota</taxon>
        <taxon>Caldisericia</taxon>
        <taxon>Caldisericales</taxon>
        <taxon>Caldisericaceae</taxon>
        <taxon>Caldisericum</taxon>
    </lineage>
</organism>
<gene>
    <name evidence="2" type="ordered locus">CSE_13980</name>
</gene>
<feature type="transmembrane region" description="Helical" evidence="1">
    <location>
        <begin position="12"/>
        <end position="31"/>
    </location>
</feature>
<feature type="transmembrane region" description="Helical" evidence="1">
    <location>
        <begin position="148"/>
        <end position="176"/>
    </location>
</feature>
<dbReference type="Pfam" id="PF06195">
    <property type="entry name" value="DUF996"/>
    <property type="match status" value="1"/>
</dbReference>
<dbReference type="RefSeq" id="WP_014453919.1">
    <property type="nucleotide sequence ID" value="NC_017096.1"/>
</dbReference>
<feature type="transmembrane region" description="Helical" evidence="1">
    <location>
        <begin position="106"/>
        <end position="125"/>
    </location>
</feature>
<feature type="transmembrane region" description="Helical" evidence="1">
    <location>
        <begin position="43"/>
        <end position="63"/>
    </location>
</feature>
<keyword evidence="1" id="KW-0812">Transmembrane</keyword>
<dbReference type="AlphaFoldDB" id="A0A7U6GFQ7"/>
<accession>A0A7U6GFQ7</accession>
<evidence type="ECO:0000313" key="3">
    <source>
        <dbReference type="Proteomes" id="UP000004793"/>
    </source>
</evidence>
<keyword evidence="1" id="KW-1133">Transmembrane helix</keyword>
<evidence type="ECO:0000313" key="2">
    <source>
        <dbReference type="EMBL" id="BAL81524.1"/>
    </source>
</evidence>
<dbReference type="Proteomes" id="UP000004793">
    <property type="component" value="Chromosome"/>
</dbReference>
<dbReference type="KEGG" id="cex:CSE_13980"/>
<protein>
    <submittedName>
        <fullName evidence="2">Hypothetical membrane protein</fullName>
    </submittedName>
</protein>
<dbReference type="InterPro" id="IPR010397">
    <property type="entry name" value="DUF996"/>
</dbReference>
<reference evidence="2 3" key="1">
    <citation type="submission" date="2011-01" db="EMBL/GenBank/DDBJ databases">
        <title>Whole genome sequence of Caldisericum exile AZM16c01.</title>
        <authorList>
            <person name="Narita-Yamada S."/>
            <person name="Kawakoshi A."/>
            <person name="Nakamura S."/>
            <person name="Sasagawa M."/>
            <person name="Fukada J."/>
            <person name="Sekine M."/>
            <person name="Kato Y."/>
            <person name="Fukai R."/>
            <person name="Sasaki K."/>
            <person name="Hanamaki A."/>
            <person name="Narita H."/>
            <person name="Konno Y."/>
            <person name="Mori K."/>
            <person name="Yamazaki S."/>
            <person name="Suzuki K."/>
            <person name="Fujita N."/>
        </authorList>
    </citation>
    <scope>NUCLEOTIDE SEQUENCE [LARGE SCALE GENOMIC DNA]</scope>
    <source>
        <strain evidence="3">DSM 21853 / NBRC 104410 / AZM16c01</strain>
    </source>
</reference>
<sequence length="190" mass="21626">MEEIDIKKEKIIALIALILPFLNSIVLSITNRSGIRIILANPFGDFSSFIVLLLLLLSLYLISKKVSNIEIFRNYLKAFTIQIAFLVVVLALFLTHGTLENMPKSLIVMILVLLYFSAIFSTYYMKKSFELIGNEFSNDYIKKGGDQLFWGVILTIILIGIIVAFVGWINIIIGFFRLPDKIQREVTVTQ</sequence>
<keyword evidence="1" id="KW-0472">Membrane</keyword>
<evidence type="ECO:0000256" key="1">
    <source>
        <dbReference type="SAM" id="Phobius"/>
    </source>
</evidence>
<name>A0A7U6GFQ7_CALEA</name>